<dbReference type="Gene3D" id="1.10.246.140">
    <property type="match status" value="1"/>
</dbReference>
<dbReference type="InterPro" id="IPR018783">
    <property type="entry name" value="TF_ENY2"/>
</dbReference>
<dbReference type="GO" id="GO:0071819">
    <property type="term" value="C:DUBm complex"/>
    <property type="evidence" value="ECO:0007669"/>
    <property type="project" value="UniProtKB-UniRule"/>
</dbReference>
<keyword evidence="3" id="KW-0812">Transmembrane</keyword>
<keyword evidence="1" id="KW-0653">Protein transport</keyword>
<keyword evidence="1" id="KW-0804">Transcription</keyword>
<dbReference type="GO" id="GO:0005654">
    <property type="term" value="C:nucleoplasm"/>
    <property type="evidence" value="ECO:0007669"/>
    <property type="project" value="UniProtKB-SubCell"/>
</dbReference>
<comment type="similarity">
    <text evidence="1">Belongs to the ENY2 family.</text>
</comment>
<protein>
    <recommendedName>
        <fullName evidence="1">Transcription and mRNA export factor ENY2</fullName>
    </recommendedName>
    <alternativeName>
        <fullName evidence="1">Enhancer of yellow 2 transcription factor homolog</fullName>
    </alternativeName>
</protein>
<feature type="region of interest" description="Disordered" evidence="2">
    <location>
        <begin position="61"/>
        <end position="81"/>
    </location>
</feature>
<dbReference type="GO" id="GO:0005643">
    <property type="term" value="C:nuclear pore"/>
    <property type="evidence" value="ECO:0007669"/>
    <property type="project" value="UniProtKB-UniRule"/>
</dbReference>
<dbReference type="PANTHER" id="PTHR12514">
    <property type="entry name" value="ENHANCER OF YELLOW 2 TRANSCRIPTION FACTOR"/>
    <property type="match status" value="1"/>
</dbReference>
<dbReference type="GO" id="GO:0000124">
    <property type="term" value="C:SAGA complex"/>
    <property type="evidence" value="ECO:0007669"/>
    <property type="project" value="UniProtKB-UniRule"/>
</dbReference>
<keyword evidence="1" id="KW-0539">Nucleus</keyword>
<gene>
    <name evidence="4" type="primary">eny2</name>
    <name evidence="4" type="ORF">g.21042</name>
</gene>
<dbReference type="GO" id="GO:0006325">
    <property type="term" value="P:chromatin organization"/>
    <property type="evidence" value="ECO:0007669"/>
    <property type="project" value="UniProtKB-KW"/>
</dbReference>
<dbReference type="AlphaFoldDB" id="A0A6G1SPJ6"/>
<dbReference type="GO" id="GO:0070390">
    <property type="term" value="C:transcription export complex 2"/>
    <property type="evidence" value="ECO:0007669"/>
    <property type="project" value="UniProtKB-UniRule"/>
</dbReference>
<proteinExistence type="inferred from homology"/>
<dbReference type="HAMAP" id="MF_03046">
    <property type="entry name" value="ENY2_Sus1"/>
    <property type="match status" value="1"/>
</dbReference>
<accession>A0A6G1SPJ6</accession>
<name>A0A6G1SPJ6_9ACAR</name>
<feature type="transmembrane region" description="Helical" evidence="3">
    <location>
        <begin position="6"/>
        <end position="29"/>
    </location>
</feature>
<evidence type="ECO:0000256" key="2">
    <source>
        <dbReference type="SAM" id="MobiDB-lite"/>
    </source>
</evidence>
<feature type="compositionally biased region" description="Polar residues" evidence="2">
    <location>
        <begin position="61"/>
        <end position="79"/>
    </location>
</feature>
<sequence>MKQPIYVHTPFSFITHILIVIILSSIFRIRPPPQTNYRPSSSFISNESPSHIIENIMNPDGQANQLEAGGDNNSPSVSPALNDKREELTELLRSRLIECGWRDQVASMCRDLIQKRGVDQVKLSDIISEVRPEARQKIPTNIRTELLDKIRQVNQESGP</sequence>
<keyword evidence="1" id="KW-0156">Chromatin regulator</keyword>
<comment type="subunit">
    <text evidence="1">Component of the nuclear pore complex (NPC)-associated TREX-2 complex (transcription and export complex 2). Component of the SAGA transcription coactivator-HAT complex. Within the SAGA complex, participates to a subcomplex of SAGA called the DUB module (deubiquitination module).</text>
</comment>
<keyword evidence="3" id="KW-0472">Membrane</keyword>
<keyword evidence="1" id="KW-0509">mRNA transport</keyword>
<dbReference type="GO" id="GO:0015031">
    <property type="term" value="P:protein transport"/>
    <property type="evidence" value="ECO:0007669"/>
    <property type="project" value="UniProtKB-KW"/>
</dbReference>
<dbReference type="Pfam" id="PF10163">
    <property type="entry name" value="EnY2"/>
    <property type="match status" value="1"/>
</dbReference>
<dbReference type="GO" id="GO:0006368">
    <property type="term" value="P:transcription elongation by RNA polymerase II"/>
    <property type="evidence" value="ECO:0007669"/>
    <property type="project" value="UniProtKB-UniRule"/>
</dbReference>
<comment type="subcellular location">
    <subcellularLocation>
        <location evidence="1">Nucleus</location>
        <location evidence="1">Nucleoplasm</location>
    </subcellularLocation>
</comment>
<evidence type="ECO:0000256" key="1">
    <source>
        <dbReference type="HAMAP-Rule" id="MF_03046"/>
    </source>
</evidence>
<keyword evidence="1" id="KW-0805">Transcription regulation</keyword>
<keyword evidence="1" id="KW-0010">Activator</keyword>
<evidence type="ECO:0000256" key="3">
    <source>
        <dbReference type="SAM" id="Phobius"/>
    </source>
</evidence>
<organism evidence="4">
    <name type="scientific">Aceria tosichella</name>
    <name type="common">wheat curl mite</name>
    <dbReference type="NCBI Taxonomy" id="561515"/>
    <lineage>
        <taxon>Eukaryota</taxon>
        <taxon>Metazoa</taxon>
        <taxon>Ecdysozoa</taxon>
        <taxon>Arthropoda</taxon>
        <taxon>Chelicerata</taxon>
        <taxon>Arachnida</taxon>
        <taxon>Acari</taxon>
        <taxon>Acariformes</taxon>
        <taxon>Trombidiformes</taxon>
        <taxon>Prostigmata</taxon>
        <taxon>Eupodina</taxon>
        <taxon>Eriophyoidea</taxon>
        <taxon>Eriophyidae</taxon>
        <taxon>Eriophyinae</taxon>
        <taxon>Aceriini</taxon>
        <taxon>Aceria</taxon>
    </lineage>
</organism>
<dbReference type="InterPro" id="IPR038212">
    <property type="entry name" value="TF_EnY2_sf"/>
</dbReference>
<keyword evidence="1" id="KW-0813">Transport</keyword>
<keyword evidence="3" id="KW-1133">Transmembrane helix</keyword>
<comment type="function">
    <text evidence="1">Involved in mRNA export coupled transcription activation by association with both the TREX-2 and the SAGA complexes. The transcription regulatory histone acetylation (HAT) complex SAGA is a multiprotein complex that activates transcription by remodeling chromatin and mediating histone acetylation and deubiquitination. Within the SAGA complex, participates to a subcomplex that specifically deubiquitinates histones. The SAGA complex is recruited to specific gene promoters by activators, where it is required for transcription. The TREX-2 complex functions in docking export-competent ribonucleoprotein particles (mRNPs) to the nuclear entrance of the nuclear pore complex (nuclear basket). TREX-2 participates in mRNA export and accurate chromatin positioning in the nucleus by tethering genes to the nuclear periphery.</text>
</comment>
<dbReference type="GO" id="GO:0003713">
    <property type="term" value="F:transcription coactivator activity"/>
    <property type="evidence" value="ECO:0007669"/>
    <property type="project" value="UniProtKB-UniRule"/>
</dbReference>
<evidence type="ECO:0000313" key="4">
    <source>
        <dbReference type="EMBL" id="MDE51902.1"/>
    </source>
</evidence>
<dbReference type="EMBL" id="GGYP01007131">
    <property type="protein sequence ID" value="MDE51902.1"/>
    <property type="molecule type" value="Transcribed_RNA"/>
</dbReference>
<dbReference type="GO" id="GO:0006406">
    <property type="term" value="P:mRNA export from nucleus"/>
    <property type="evidence" value="ECO:0007669"/>
    <property type="project" value="UniProtKB-UniRule"/>
</dbReference>
<reference evidence="4" key="1">
    <citation type="submission" date="2018-10" db="EMBL/GenBank/DDBJ databases">
        <title>Transcriptome assembly of Aceria tosichella (Wheat curl mite) Type 2.</title>
        <authorList>
            <person name="Scully E.D."/>
            <person name="Geib S.M."/>
            <person name="Palmer N.A."/>
            <person name="Gupta A.K."/>
            <person name="Sarath G."/>
            <person name="Tatineni S."/>
        </authorList>
    </citation>
    <scope>NUCLEOTIDE SEQUENCE</scope>
    <source>
        <strain evidence="4">LincolnNE</strain>
    </source>
</reference>
<keyword evidence="1" id="KW-0811">Translocation</keyword>